<proteinExistence type="predicted"/>
<evidence type="ECO:0008006" key="4">
    <source>
        <dbReference type="Google" id="ProtNLM"/>
    </source>
</evidence>
<reference evidence="2" key="1">
    <citation type="submission" date="2018-01" db="EMBL/GenBank/DDBJ databases">
        <authorList>
            <person name="Yu X.-D."/>
        </authorList>
    </citation>
    <scope>NUCLEOTIDE SEQUENCE</scope>
    <source>
        <strain evidence="2">ZX-21</strain>
    </source>
</reference>
<evidence type="ECO:0000313" key="3">
    <source>
        <dbReference type="Proteomes" id="UP000237222"/>
    </source>
</evidence>
<organism evidence="2 3">
    <name type="scientific">Zhongshania marina</name>
    <dbReference type="NCBI Taxonomy" id="2304603"/>
    <lineage>
        <taxon>Bacteria</taxon>
        <taxon>Pseudomonadati</taxon>
        <taxon>Pseudomonadota</taxon>
        <taxon>Gammaproteobacteria</taxon>
        <taxon>Cellvibrionales</taxon>
        <taxon>Spongiibacteraceae</taxon>
        <taxon>Zhongshania</taxon>
    </lineage>
</organism>
<name>A0A2S4HH44_9GAMM</name>
<dbReference type="PROSITE" id="PS51257">
    <property type="entry name" value="PROKAR_LIPOPROTEIN"/>
    <property type="match status" value="1"/>
</dbReference>
<dbReference type="InterPro" id="IPR028994">
    <property type="entry name" value="Integrin_alpha_N"/>
</dbReference>
<dbReference type="InterPro" id="IPR000413">
    <property type="entry name" value="Integrin_alpha"/>
</dbReference>
<dbReference type="GO" id="GO:0008305">
    <property type="term" value="C:integrin complex"/>
    <property type="evidence" value="ECO:0007669"/>
    <property type="project" value="InterPro"/>
</dbReference>
<dbReference type="SUPFAM" id="SSF69318">
    <property type="entry name" value="Integrin alpha N-terminal domain"/>
    <property type="match status" value="1"/>
</dbReference>
<dbReference type="PANTHER" id="PTHR13412">
    <property type="entry name" value="T-CELL IMMUNOMODULATORY PROTEIN HOMOLOG"/>
    <property type="match status" value="1"/>
</dbReference>
<evidence type="ECO:0000313" key="2">
    <source>
        <dbReference type="EMBL" id="POP53322.1"/>
    </source>
</evidence>
<sequence>MKIINSTKLLILGVFIMLLCGCGGGGGKGSSRAKNVEENIVISPSSSSNLISLWNGAPRECDILQFPAHGQLEVLDSCSFYYNPDQSYTGLDQVVVRLRELDIENKKKVREETIFHYQLNVYFYSSSFMDAIEAKALKHTKFILTGNDGYIPFDPVPAALGLGDFNGDGLDDFAIQRNPDYTSPLDVAIVYGQASLPPLVTLSESDAPFVNPYGFAFRWLPSDDYSDQSFRSLRAIGKADDFNNDGFNDLLLSGSGTVMVFGGQEASDIQAKILAGNSLVGLAQNIFQSDYYFDNVVGSTSVGDINGDLIPDFNFAIGRSFMIIEGKQNPSRLPTSDDIADYYKFYPSEDYFSSAWASHLQNSSGDVNGDGFSDFIVSDFVFERGAVSKGKAVLFYGGASLAKDNEINLESNQIPQATTISWNGEEEVGFGEYSTVIPDINGDGFDDIAVGCENYTYLGEEFVVIVYGGPSLGQHLSADTARHLRIEGEFIKRVTTLGDINGDGFNDIAVYRSYSNRAHNDFYIIYGAADLPEKIVLPEKILNSEDRISNHVSWFRYDRFKSISPAGDINIDGFDDFLVSTYAEGNPVYLIYGGSMFKQPRLAEFE</sequence>
<dbReference type="OrthoDB" id="7059642at2"/>
<dbReference type="Gene3D" id="2.130.10.130">
    <property type="entry name" value="Integrin alpha, N-terminal"/>
    <property type="match status" value="2"/>
</dbReference>
<dbReference type="PANTHER" id="PTHR13412:SF0">
    <property type="entry name" value="T-CELL IMMUNOMODULATORY PROTEIN"/>
    <property type="match status" value="1"/>
</dbReference>
<evidence type="ECO:0000256" key="1">
    <source>
        <dbReference type="ARBA" id="ARBA00023180"/>
    </source>
</evidence>
<comment type="caution">
    <text evidence="2">The sequence shown here is derived from an EMBL/GenBank/DDBJ whole genome shotgun (WGS) entry which is preliminary data.</text>
</comment>
<dbReference type="PRINTS" id="PR01185">
    <property type="entry name" value="INTEGRINA"/>
</dbReference>
<gene>
    <name evidence="2" type="ORF">C0068_07350</name>
</gene>
<dbReference type="Proteomes" id="UP000237222">
    <property type="component" value="Unassembled WGS sequence"/>
</dbReference>
<dbReference type="AlphaFoldDB" id="A0A2S4HH44"/>
<dbReference type="EMBL" id="PQGG01000017">
    <property type="protein sequence ID" value="POP53322.1"/>
    <property type="molecule type" value="Genomic_DNA"/>
</dbReference>
<accession>A0A2S4HH44</accession>
<dbReference type="InterPro" id="IPR024881">
    <property type="entry name" value="Tip"/>
</dbReference>
<protein>
    <recommendedName>
        <fullName evidence="4">VCBS repeat-containing protein</fullName>
    </recommendedName>
</protein>
<keyword evidence="1" id="KW-0325">Glycoprotein</keyword>
<dbReference type="RefSeq" id="WP_103683846.1">
    <property type="nucleotide sequence ID" value="NZ_PQGG01000017.1"/>
</dbReference>
<dbReference type="GO" id="GO:0007155">
    <property type="term" value="P:cell adhesion"/>
    <property type="evidence" value="ECO:0007669"/>
    <property type="project" value="InterPro"/>
</dbReference>